<dbReference type="EMBL" id="JAQJAN010000008">
    <property type="protein sequence ID" value="KAJ5724851.1"/>
    <property type="molecule type" value="Genomic_DNA"/>
</dbReference>
<name>A0AAD6HKW0_9EURO</name>
<dbReference type="InterPro" id="IPR017762">
    <property type="entry name" value="Multicopper_oxidase_fun"/>
</dbReference>
<dbReference type="PANTHER" id="PTHR11709:SF394">
    <property type="entry name" value="FI03373P-RELATED"/>
    <property type="match status" value="1"/>
</dbReference>
<dbReference type="PROSITE" id="PS00079">
    <property type="entry name" value="MULTICOPPER_OXIDASE1"/>
    <property type="match status" value="1"/>
</dbReference>
<accession>A0AAD6HKW0</accession>
<evidence type="ECO:0000259" key="6">
    <source>
        <dbReference type="Pfam" id="PF00394"/>
    </source>
</evidence>
<evidence type="ECO:0000313" key="9">
    <source>
        <dbReference type="EMBL" id="KAJ5724851.1"/>
    </source>
</evidence>
<keyword evidence="5" id="KW-0732">Signal</keyword>
<dbReference type="NCBIfam" id="TIGR03390">
    <property type="entry name" value="ascorbOXfungal"/>
    <property type="match status" value="1"/>
</dbReference>
<evidence type="ECO:0000313" key="10">
    <source>
        <dbReference type="Proteomes" id="UP001215712"/>
    </source>
</evidence>
<dbReference type="Pfam" id="PF07731">
    <property type="entry name" value="Cu-oxidase_2"/>
    <property type="match status" value="1"/>
</dbReference>
<dbReference type="InterPro" id="IPR011706">
    <property type="entry name" value="Cu-oxidase_C"/>
</dbReference>
<feature type="domain" description="Plastocyanin-like" evidence="8">
    <location>
        <begin position="54"/>
        <end position="168"/>
    </location>
</feature>
<dbReference type="AlphaFoldDB" id="A0AAD6HKW0"/>
<dbReference type="GO" id="GO:0016491">
    <property type="term" value="F:oxidoreductase activity"/>
    <property type="evidence" value="ECO:0007669"/>
    <property type="project" value="UniProtKB-KW"/>
</dbReference>
<dbReference type="PROSITE" id="PS00080">
    <property type="entry name" value="MULTICOPPER_OXIDASE2"/>
    <property type="match status" value="1"/>
</dbReference>
<dbReference type="Pfam" id="PF00394">
    <property type="entry name" value="Cu-oxidase"/>
    <property type="match status" value="1"/>
</dbReference>
<feature type="signal peptide" evidence="5">
    <location>
        <begin position="1"/>
        <end position="37"/>
    </location>
</feature>
<dbReference type="InterPro" id="IPR011707">
    <property type="entry name" value="Cu-oxidase-like_N"/>
</dbReference>
<dbReference type="Pfam" id="PF07732">
    <property type="entry name" value="Cu-oxidase_3"/>
    <property type="match status" value="1"/>
</dbReference>
<dbReference type="InterPro" id="IPR002355">
    <property type="entry name" value="Cu_oxidase_Cu_BS"/>
</dbReference>
<dbReference type="CDD" id="cd13895">
    <property type="entry name" value="CuRO_3_AAO_like_2"/>
    <property type="match status" value="1"/>
</dbReference>
<evidence type="ECO:0000256" key="4">
    <source>
        <dbReference type="ARBA" id="ARBA00023008"/>
    </source>
</evidence>
<dbReference type="Gene3D" id="2.60.40.420">
    <property type="entry name" value="Cupredoxins - blue copper proteins"/>
    <property type="match status" value="3"/>
</dbReference>
<dbReference type="InterPro" id="IPR001117">
    <property type="entry name" value="Cu-oxidase_2nd"/>
</dbReference>
<comment type="caution">
    <text evidence="9">The sequence shown here is derived from an EMBL/GenBank/DDBJ whole genome shotgun (WGS) entry which is preliminary data.</text>
</comment>
<sequence length="597" mass="66710">MWNGYRVGGRLNSHLRKMYHIKIGLVLLLSWTNSAVGSIAQHDDSFQPDHILRVTAQDYTEACNTRYSVLVNGSSPGPELRLREGKVNWIRVYNDMKDENTTIHWHGLTAFTAPFSDGAPAASQWPISAGHFFDYEVKPEVGTAGTYFYHSHVGFQAVTAKGSLIVDSVNDLPYSYDEERTIMLSDFFNETDKTIIDGLTSSDFTWSGETNALLVNGKSRQATNSTGSCQLASISIEPGLTYRLRFIGATALSFISLAIESHNVSIIEADGHYTKSVHTSFLQIGSGQRYSVLLTAKSEDELEKAGKRHFYIQLTTLARPETLTNLAVLQYSGGTGANLTTVPSPPPLPVAKIAEGWLDYELESLSPIYEFPTLDEVTRRIIIEVHQNVSDHVIWLQNGYEWVESFPKSPYLVDIYTGKLNTEETYQRAISRGNGFDNITRTFPAQIGEVLEIVWQNEGTFTNGGLDVHPFHAHGRHFYDIGGGDGKYNATANEERLKSSRPILRDTSMLYRYRNETDPLAPSGWRAWRIKVTDAGVWMYHCHSLQHMIMGMQTVFIFGDRNEVIAQSAPVGVGYLTYGGSAYGNSTHSPVVRHFFT</sequence>
<dbReference type="InterPro" id="IPR033138">
    <property type="entry name" value="Cu_oxidase_CS"/>
</dbReference>
<protein>
    <recommendedName>
        <fullName evidence="11">L-ascorbate oxidase</fullName>
    </recommendedName>
</protein>
<evidence type="ECO:0008006" key="11">
    <source>
        <dbReference type="Google" id="ProtNLM"/>
    </source>
</evidence>
<gene>
    <name evidence="9" type="ORF">N7493_006579</name>
</gene>
<dbReference type="InterPro" id="IPR045087">
    <property type="entry name" value="Cu-oxidase_fam"/>
</dbReference>
<feature type="domain" description="Plastocyanin-like" evidence="7">
    <location>
        <begin position="418"/>
        <end position="557"/>
    </location>
</feature>
<reference evidence="9" key="1">
    <citation type="journal article" date="2023" name="IMA Fungus">
        <title>Comparative genomic study of the Penicillium genus elucidates a diverse pangenome and 15 lateral gene transfer events.</title>
        <authorList>
            <person name="Petersen C."/>
            <person name="Sorensen T."/>
            <person name="Nielsen M.R."/>
            <person name="Sondergaard T.E."/>
            <person name="Sorensen J.L."/>
            <person name="Fitzpatrick D.A."/>
            <person name="Frisvad J.C."/>
            <person name="Nielsen K.L."/>
        </authorList>
    </citation>
    <scope>NUCLEOTIDE SEQUENCE</scope>
    <source>
        <strain evidence="9">IBT 17514</strain>
    </source>
</reference>
<dbReference type="InterPro" id="IPR008972">
    <property type="entry name" value="Cupredoxin"/>
</dbReference>
<proteinExistence type="inferred from homology"/>
<evidence type="ECO:0000259" key="7">
    <source>
        <dbReference type="Pfam" id="PF07731"/>
    </source>
</evidence>
<feature type="chain" id="PRO_5042044626" description="L-ascorbate oxidase" evidence="5">
    <location>
        <begin position="38"/>
        <end position="597"/>
    </location>
</feature>
<keyword evidence="10" id="KW-1185">Reference proteome</keyword>
<evidence type="ECO:0000256" key="5">
    <source>
        <dbReference type="SAM" id="SignalP"/>
    </source>
</evidence>
<evidence type="ECO:0000256" key="1">
    <source>
        <dbReference type="ARBA" id="ARBA00010609"/>
    </source>
</evidence>
<keyword evidence="4" id="KW-0186">Copper</keyword>
<evidence type="ECO:0000256" key="3">
    <source>
        <dbReference type="ARBA" id="ARBA00023002"/>
    </source>
</evidence>
<dbReference type="GO" id="GO:0005507">
    <property type="term" value="F:copper ion binding"/>
    <property type="evidence" value="ECO:0007669"/>
    <property type="project" value="InterPro"/>
</dbReference>
<dbReference type="Proteomes" id="UP001215712">
    <property type="component" value="Unassembled WGS sequence"/>
</dbReference>
<dbReference type="InterPro" id="IPR035666">
    <property type="entry name" value="MCO_CuRO_3"/>
</dbReference>
<keyword evidence="2" id="KW-0479">Metal-binding</keyword>
<dbReference type="SUPFAM" id="SSF49503">
    <property type="entry name" value="Cupredoxins"/>
    <property type="match status" value="3"/>
</dbReference>
<evidence type="ECO:0000256" key="2">
    <source>
        <dbReference type="ARBA" id="ARBA00022723"/>
    </source>
</evidence>
<feature type="domain" description="Plastocyanin-like" evidence="6">
    <location>
        <begin position="179"/>
        <end position="333"/>
    </location>
</feature>
<keyword evidence="3" id="KW-0560">Oxidoreductase</keyword>
<reference evidence="9" key="2">
    <citation type="submission" date="2023-01" db="EMBL/GenBank/DDBJ databases">
        <authorList>
            <person name="Petersen C."/>
        </authorList>
    </citation>
    <scope>NUCLEOTIDE SEQUENCE</scope>
    <source>
        <strain evidence="9">IBT 17514</strain>
    </source>
</reference>
<dbReference type="PANTHER" id="PTHR11709">
    <property type="entry name" value="MULTI-COPPER OXIDASE"/>
    <property type="match status" value="1"/>
</dbReference>
<comment type="similarity">
    <text evidence="1">Belongs to the multicopper oxidase family.</text>
</comment>
<evidence type="ECO:0000259" key="8">
    <source>
        <dbReference type="Pfam" id="PF07732"/>
    </source>
</evidence>
<organism evidence="9 10">
    <name type="scientific">Penicillium malachiteum</name>
    <dbReference type="NCBI Taxonomy" id="1324776"/>
    <lineage>
        <taxon>Eukaryota</taxon>
        <taxon>Fungi</taxon>
        <taxon>Dikarya</taxon>
        <taxon>Ascomycota</taxon>
        <taxon>Pezizomycotina</taxon>
        <taxon>Eurotiomycetes</taxon>
        <taxon>Eurotiomycetidae</taxon>
        <taxon>Eurotiales</taxon>
        <taxon>Aspergillaceae</taxon>
        <taxon>Penicillium</taxon>
    </lineage>
</organism>